<protein>
    <submittedName>
        <fullName evidence="1">Uncharacterized protein</fullName>
    </submittedName>
</protein>
<gene>
    <name evidence="1" type="ORF">BFJ72_g15221</name>
</gene>
<evidence type="ECO:0000313" key="2">
    <source>
        <dbReference type="Proteomes" id="UP000283569"/>
    </source>
</evidence>
<organism evidence="1 2">
    <name type="scientific">Gibberella intermedia</name>
    <name type="common">Bulb rot disease fungus</name>
    <name type="synonym">Fusarium proliferatum</name>
    <dbReference type="NCBI Taxonomy" id="948311"/>
    <lineage>
        <taxon>Eukaryota</taxon>
        <taxon>Fungi</taxon>
        <taxon>Dikarya</taxon>
        <taxon>Ascomycota</taxon>
        <taxon>Pezizomycotina</taxon>
        <taxon>Sordariomycetes</taxon>
        <taxon>Hypocreomycetidae</taxon>
        <taxon>Hypocreales</taxon>
        <taxon>Nectriaceae</taxon>
        <taxon>Fusarium</taxon>
        <taxon>Fusarium fujikuroi species complex</taxon>
    </lineage>
</organism>
<proteinExistence type="predicted"/>
<reference evidence="1 2" key="1">
    <citation type="journal article" date="2018" name="Sci. Rep.">
        <title>Characterisation of pathogen-specific regions and novel effector candidates in Fusarium oxysporum f. sp. cepae.</title>
        <authorList>
            <person name="Armitage A.D."/>
            <person name="Taylor A."/>
            <person name="Sobczyk M.K."/>
            <person name="Baxter L."/>
            <person name="Greenfield B.P."/>
            <person name="Bates H.J."/>
            <person name="Wilson F."/>
            <person name="Jackson A.C."/>
            <person name="Ott S."/>
            <person name="Harrison R.J."/>
            <person name="Clarkson J.P."/>
        </authorList>
    </citation>
    <scope>NUCLEOTIDE SEQUENCE [LARGE SCALE GENOMIC DNA]</scope>
    <source>
        <strain evidence="1 2">Fp_A8</strain>
    </source>
</reference>
<accession>A0A420RNL9</accession>
<evidence type="ECO:0000313" key="1">
    <source>
        <dbReference type="EMBL" id="RKL18583.1"/>
    </source>
</evidence>
<dbReference type="EMBL" id="MRDB01000227">
    <property type="protein sequence ID" value="RKL18583.1"/>
    <property type="molecule type" value="Genomic_DNA"/>
</dbReference>
<dbReference type="Proteomes" id="UP000283569">
    <property type="component" value="Unassembled WGS sequence"/>
</dbReference>
<name>A0A420RNL9_GIBIN</name>
<dbReference type="AlphaFoldDB" id="A0A420RNL9"/>
<sequence length="135" mass="15293">MYQAFDDISARNDFALPVLTDHIKKLPGHIATHELNFAGGNWWRISFVAAEESDLVFMAVYGETIDVFVYDQDAFQISKQRAEGEDYDSDVMLSADPKEMGELDAYGLWYQLERSNLRLYQASDVADAESCGPRP</sequence>
<comment type="caution">
    <text evidence="1">The sequence shown here is derived from an EMBL/GenBank/DDBJ whole genome shotgun (WGS) entry which is preliminary data.</text>
</comment>